<sequence>MSVTEVPQDYADCSGITALHSAEDSLSFLNQRFKLKPQLVLANWQLPNCVRIPSNSDQSSIAAVAKTAVTY</sequence>
<dbReference type="HOGENOM" id="CLU_2739522_0_0_1"/>
<name>A0A0C2SDG9_AMAMK</name>
<accession>A0A0C2SDG9</accession>
<evidence type="ECO:0000313" key="2">
    <source>
        <dbReference type="Proteomes" id="UP000054549"/>
    </source>
</evidence>
<dbReference type="AlphaFoldDB" id="A0A0C2SDG9"/>
<evidence type="ECO:0000313" key="1">
    <source>
        <dbReference type="EMBL" id="KIL61040.1"/>
    </source>
</evidence>
<dbReference type="EMBL" id="KN818289">
    <property type="protein sequence ID" value="KIL61040.1"/>
    <property type="molecule type" value="Genomic_DNA"/>
</dbReference>
<proteinExistence type="predicted"/>
<dbReference type="InParanoid" id="A0A0C2SDG9"/>
<gene>
    <name evidence="1" type="ORF">M378DRAFT_167379</name>
</gene>
<organism evidence="1 2">
    <name type="scientific">Amanita muscaria (strain Koide BX008)</name>
    <dbReference type="NCBI Taxonomy" id="946122"/>
    <lineage>
        <taxon>Eukaryota</taxon>
        <taxon>Fungi</taxon>
        <taxon>Dikarya</taxon>
        <taxon>Basidiomycota</taxon>
        <taxon>Agaricomycotina</taxon>
        <taxon>Agaricomycetes</taxon>
        <taxon>Agaricomycetidae</taxon>
        <taxon>Agaricales</taxon>
        <taxon>Pluteineae</taxon>
        <taxon>Amanitaceae</taxon>
        <taxon>Amanita</taxon>
    </lineage>
</organism>
<dbReference type="Proteomes" id="UP000054549">
    <property type="component" value="Unassembled WGS sequence"/>
</dbReference>
<keyword evidence="2" id="KW-1185">Reference proteome</keyword>
<protein>
    <submittedName>
        <fullName evidence="1">Uncharacterized protein</fullName>
    </submittedName>
</protein>
<reference evidence="1 2" key="1">
    <citation type="submission" date="2014-04" db="EMBL/GenBank/DDBJ databases">
        <title>Evolutionary Origins and Diversification of the Mycorrhizal Mutualists.</title>
        <authorList>
            <consortium name="DOE Joint Genome Institute"/>
            <consortium name="Mycorrhizal Genomics Consortium"/>
            <person name="Kohler A."/>
            <person name="Kuo A."/>
            <person name="Nagy L.G."/>
            <person name="Floudas D."/>
            <person name="Copeland A."/>
            <person name="Barry K.W."/>
            <person name="Cichocki N."/>
            <person name="Veneault-Fourrey C."/>
            <person name="LaButti K."/>
            <person name="Lindquist E.A."/>
            <person name="Lipzen A."/>
            <person name="Lundell T."/>
            <person name="Morin E."/>
            <person name="Murat C."/>
            <person name="Riley R."/>
            <person name="Ohm R."/>
            <person name="Sun H."/>
            <person name="Tunlid A."/>
            <person name="Henrissat B."/>
            <person name="Grigoriev I.V."/>
            <person name="Hibbett D.S."/>
            <person name="Martin F."/>
        </authorList>
    </citation>
    <scope>NUCLEOTIDE SEQUENCE [LARGE SCALE GENOMIC DNA]</scope>
    <source>
        <strain evidence="1 2">Koide BX008</strain>
    </source>
</reference>